<reference evidence="2" key="1">
    <citation type="submission" date="2022-11" db="UniProtKB">
        <authorList>
            <consortium name="WormBaseParasite"/>
        </authorList>
    </citation>
    <scope>IDENTIFICATION</scope>
</reference>
<dbReference type="Proteomes" id="UP000887579">
    <property type="component" value="Unplaced"/>
</dbReference>
<organism evidence="1 2">
    <name type="scientific">Panagrolaimus sp. ES5</name>
    <dbReference type="NCBI Taxonomy" id="591445"/>
    <lineage>
        <taxon>Eukaryota</taxon>
        <taxon>Metazoa</taxon>
        <taxon>Ecdysozoa</taxon>
        <taxon>Nematoda</taxon>
        <taxon>Chromadorea</taxon>
        <taxon>Rhabditida</taxon>
        <taxon>Tylenchina</taxon>
        <taxon>Panagrolaimomorpha</taxon>
        <taxon>Panagrolaimoidea</taxon>
        <taxon>Panagrolaimidae</taxon>
        <taxon>Panagrolaimus</taxon>
    </lineage>
</organism>
<sequence length="127" mass="14408">MLTGIPLFPGINDAKDQLERIFAIRGLPIVEKWPEVVSLPNYKLFHFQPYVEMPWRRVHHVFSRLPEGGEKLLNSFLQLNPIERISANAAMLHTYFSALPPEVHLLKPTESIFSVLPDAASTSSSSR</sequence>
<proteinExistence type="predicted"/>
<dbReference type="WBParaSite" id="ES5_v2.g25891.t1">
    <property type="protein sequence ID" value="ES5_v2.g25891.t1"/>
    <property type="gene ID" value="ES5_v2.g25891"/>
</dbReference>
<evidence type="ECO:0000313" key="1">
    <source>
        <dbReference type="Proteomes" id="UP000887579"/>
    </source>
</evidence>
<evidence type="ECO:0000313" key="2">
    <source>
        <dbReference type="WBParaSite" id="ES5_v2.g25891.t1"/>
    </source>
</evidence>
<accession>A0AC34G830</accession>
<name>A0AC34G830_9BILA</name>
<protein>
    <submittedName>
        <fullName evidence="2">Uncharacterized protein</fullName>
    </submittedName>
</protein>